<sequence length="72" mass="8366">MFRESFGFTVSFFDLLSGDENPIDWCCFWIENIPYIIQIAFLTVQRREFVVLKIVVGVDCVVPLGNVEPHVR</sequence>
<accession>M0CEE3</accession>
<gene>
    <name evidence="1" type="ORF">C477_05827</name>
</gene>
<protein>
    <submittedName>
        <fullName evidence="1">Uncharacterized protein</fullName>
    </submittedName>
</protein>
<dbReference type="EMBL" id="AOIS01000022">
    <property type="protein sequence ID" value="ELZ20993.1"/>
    <property type="molecule type" value="Genomic_DNA"/>
</dbReference>
<dbReference type="AlphaFoldDB" id="M0CEE3"/>
<organism evidence="1 2">
    <name type="scientific">Haloterrigena salina JCM 13891</name>
    <dbReference type="NCBI Taxonomy" id="1227488"/>
    <lineage>
        <taxon>Archaea</taxon>
        <taxon>Methanobacteriati</taxon>
        <taxon>Methanobacteriota</taxon>
        <taxon>Stenosarchaea group</taxon>
        <taxon>Halobacteria</taxon>
        <taxon>Halobacteriales</taxon>
        <taxon>Natrialbaceae</taxon>
        <taxon>Haloterrigena</taxon>
    </lineage>
</organism>
<keyword evidence="2" id="KW-1185">Reference proteome</keyword>
<name>M0CEE3_9EURY</name>
<evidence type="ECO:0000313" key="2">
    <source>
        <dbReference type="Proteomes" id="UP000011657"/>
    </source>
</evidence>
<dbReference type="Proteomes" id="UP000011657">
    <property type="component" value="Unassembled WGS sequence"/>
</dbReference>
<reference evidence="1 2" key="1">
    <citation type="journal article" date="2014" name="PLoS Genet.">
        <title>Phylogenetically driven sequencing of extremely halophilic archaea reveals strategies for static and dynamic osmo-response.</title>
        <authorList>
            <person name="Becker E.A."/>
            <person name="Seitzer P.M."/>
            <person name="Tritt A."/>
            <person name="Larsen D."/>
            <person name="Krusor M."/>
            <person name="Yao A.I."/>
            <person name="Wu D."/>
            <person name="Madern D."/>
            <person name="Eisen J.A."/>
            <person name="Darling A.E."/>
            <person name="Facciotti M.T."/>
        </authorList>
    </citation>
    <scope>NUCLEOTIDE SEQUENCE [LARGE SCALE GENOMIC DNA]</scope>
    <source>
        <strain evidence="1 2">JCM 13891</strain>
    </source>
</reference>
<evidence type="ECO:0000313" key="1">
    <source>
        <dbReference type="EMBL" id="ELZ20993.1"/>
    </source>
</evidence>
<proteinExistence type="predicted"/>
<comment type="caution">
    <text evidence="1">The sequence shown here is derived from an EMBL/GenBank/DDBJ whole genome shotgun (WGS) entry which is preliminary data.</text>
</comment>